<feature type="domain" description="Alanyl-transfer RNA synthetases family profile" evidence="17">
    <location>
        <begin position="4"/>
        <end position="710"/>
    </location>
</feature>
<keyword evidence="10 15" id="KW-0694">RNA-binding</keyword>
<keyword evidence="12 15" id="KW-0030">Aminoacyl-tRNA synthetase</keyword>
<evidence type="ECO:0000256" key="16">
    <source>
        <dbReference type="SAM" id="Coils"/>
    </source>
</evidence>
<evidence type="ECO:0000256" key="10">
    <source>
        <dbReference type="ARBA" id="ARBA00022884"/>
    </source>
</evidence>
<keyword evidence="11 15" id="KW-0648">Protein biosynthesis</keyword>
<evidence type="ECO:0000256" key="15">
    <source>
        <dbReference type="HAMAP-Rule" id="MF_00036"/>
    </source>
</evidence>
<dbReference type="GO" id="GO:0005829">
    <property type="term" value="C:cytosol"/>
    <property type="evidence" value="ECO:0007669"/>
    <property type="project" value="TreeGrafter"/>
</dbReference>
<dbReference type="PANTHER" id="PTHR11777">
    <property type="entry name" value="ALANYL-TRNA SYNTHETASE"/>
    <property type="match status" value="1"/>
</dbReference>
<dbReference type="Gene3D" id="2.40.30.130">
    <property type="match status" value="1"/>
</dbReference>
<comment type="similarity">
    <text evidence="2 15">Belongs to the class-II aminoacyl-tRNA synthetase family.</text>
</comment>
<keyword evidence="16" id="KW-0175">Coiled coil</keyword>
<dbReference type="GO" id="GO:0000049">
    <property type="term" value="F:tRNA binding"/>
    <property type="evidence" value="ECO:0007669"/>
    <property type="project" value="UniProtKB-KW"/>
</dbReference>
<evidence type="ECO:0000256" key="1">
    <source>
        <dbReference type="ARBA" id="ARBA00004496"/>
    </source>
</evidence>
<evidence type="ECO:0000256" key="14">
    <source>
        <dbReference type="ARBA" id="ARBA00048300"/>
    </source>
</evidence>
<dbReference type="SMART" id="SM00863">
    <property type="entry name" value="tRNA_SAD"/>
    <property type="match status" value="1"/>
</dbReference>
<keyword evidence="6 15" id="KW-0479">Metal-binding</keyword>
<dbReference type="PANTHER" id="PTHR11777:SF9">
    <property type="entry name" value="ALANINE--TRNA LIGASE, CYTOPLASMIC"/>
    <property type="match status" value="1"/>
</dbReference>
<dbReference type="GO" id="GO:0005524">
    <property type="term" value="F:ATP binding"/>
    <property type="evidence" value="ECO:0007669"/>
    <property type="project" value="UniProtKB-UniRule"/>
</dbReference>
<dbReference type="InterPro" id="IPR018163">
    <property type="entry name" value="Thr/Ala-tRNA-synth_IIc_edit"/>
</dbReference>
<dbReference type="CDD" id="cd00673">
    <property type="entry name" value="AlaRS_core"/>
    <property type="match status" value="1"/>
</dbReference>
<evidence type="ECO:0000256" key="2">
    <source>
        <dbReference type="ARBA" id="ARBA00008226"/>
    </source>
</evidence>
<dbReference type="GO" id="GO:0002161">
    <property type="term" value="F:aminoacyl-tRNA deacylase activity"/>
    <property type="evidence" value="ECO:0007669"/>
    <property type="project" value="TreeGrafter"/>
</dbReference>
<comment type="catalytic activity">
    <reaction evidence="14 15">
        <text>tRNA(Ala) + L-alanine + ATP = L-alanyl-tRNA(Ala) + AMP + diphosphate</text>
        <dbReference type="Rhea" id="RHEA:12540"/>
        <dbReference type="Rhea" id="RHEA-COMP:9657"/>
        <dbReference type="Rhea" id="RHEA-COMP:9923"/>
        <dbReference type="ChEBI" id="CHEBI:30616"/>
        <dbReference type="ChEBI" id="CHEBI:33019"/>
        <dbReference type="ChEBI" id="CHEBI:57972"/>
        <dbReference type="ChEBI" id="CHEBI:78442"/>
        <dbReference type="ChEBI" id="CHEBI:78497"/>
        <dbReference type="ChEBI" id="CHEBI:456215"/>
        <dbReference type="EC" id="6.1.1.7"/>
    </reaction>
</comment>
<evidence type="ECO:0000256" key="12">
    <source>
        <dbReference type="ARBA" id="ARBA00023146"/>
    </source>
</evidence>
<keyword evidence="3 15" id="KW-0963">Cytoplasm</keyword>
<evidence type="ECO:0000256" key="7">
    <source>
        <dbReference type="ARBA" id="ARBA00022741"/>
    </source>
</evidence>
<feature type="coiled-coil region" evidence="16">
    <location>
        <begin position="760"/>
        <end position="791"/>
    </location>
</feature>
<dbReference type="InterPro" id="IPR002318">
    <property type="entry name" value="Ala-tRNA-lgiase_IIc"/>
</dbReference>
<proteinExistence type="inferred from homology"/>
<dbReference type="FunFam" id="3.30.930.10:FF:000004">
    <property type="entry name" value="Alanine--tRNA ligase"/>
    <property type="match status" value="1"/>
</dbReference>
<dbReference type="Pfam" id="PF07973">
    <property type="entry name" value="tRNA_SAD"/>
    <property type="match status" value="1"/>
</dbReference>
<dbReference type="InterPro" id="IPR018165">
    <property type="entry name" value="Ala-tRNA-synth_IIc_core"/>
</dbReference>
<sequence>MKSKTVQEIARLYTNYFQEKGHTIVPSSSLIPKGDPTLLFTTAGMVQFKPLFTGAVELPYTRAASIQKCVRTTDLEVVGKTERHCTFFEMLGNFSFGDYFKKEAIEYALDFSLNHLEIPKDKIWVTIYLDDDEAKKIWMDAGIPEERIVRLGKKDNFWGPAGDSGACGPCSELYLDRGPEKGGPNCGNNPNCKPGCDCDRYLEYWNLVFNQFNQTVSGELLPLKQTGIDTGSGLERVAMLLQEVDSVYDTDELKTIIQKIEILSGFQYNESTKQSFRVITDHSRSVFFSLGDGIYPDRTGRGYVIRRLIRRASLFARKLGIHEPFLYKLVGTLKDLYTVRYPELKDKVKDIESILKKEEELFLHTLEVGLEELESLLSHLTANKQTLVTGKEGFRLYSTYGFPREMTKELVEDRGFSFDDKGFEEELEKDRDLSRASWKGKKIQYLTGLSASNELKTEFLGYTESKSISNVLYLFVDGKSVPSAKQGEEVVIVLDKTPFYAEGGGQIGDTGYFKKDGFQFQVQDTQKENDTFLHMGMVLKGSISVGDVVEAEIHSERRQNLANHHSGTHLLNGALRRILGNHVTQKGSIVSADYLRFDFSHPKALSPEEIIQIESDVNEAVSANIPVKTEVLDLNQAKESGALSMFDEKYGNLVRVVSMGEKSKEFCGGTHVTNTKEIGFFAIVKEGSPGAGNRRIEAICGESVVSYFLQQFQTLASKIETHNLSAKEAFGDLKEFGISKEVPSPEGLQSIFLKDGKTAVASLRKLRETLESELEEKSSSLFKAKKKLEQQKFQMNPELVDGLLQKAHKFTKGKVVTEVFPSVDAKALKDLADSLKAKEPEILCLFGTTEGESSTLVFMCNKVLNDKGIHCGDMLKETLVMLDGKGGGRPDMAQGGGKKPESVAKSLEFALSLAKTKLS</sequence>
<dbReference type="FunFam" id="2.40.30.130:FF:000001">
    <property type="entry name" value="Alanine--tRNA ligase"/>
    <property type="match status" value="1"/>
</dbReference>
<feature type="binding site" evidence="15">
    <location>
        <position position="569"/>
    </location>
    <ligand>
        <name>Zn(2+)</name>
        <dbReference type="ChEBI" id="CHEBI:29105"/>
    </ligand>
</feature>
<accession>A0A2P2D8X2</accession>
<dbReference type="PROSITE" id="PS50860">
    <property type="entry name" value="AA_TRNA_LIGASE_II_ALA"/>
    <property type="match status" value="1"/>
</dbReference>
<name>A0A2P2D8X2_9LEPT</name>
<dbReference type="Proteomes" id="UP000245206">
    <property type="component" value="Unassembled WGS sequence"/>
</dbReference>
<dbReference type="InterPro" id="IPR018164">
    <property type="entry name" value="Ala-tRNA-synth_IIc_N"/>
</dbReference>
<dbReference type="PRINTS" id="PR00980">
    <property type="entry name" value="TRNASYNTHALA"/>
</dbReference>
<dbReference type="Gene3D" id="3.10.310.40">
    <property type="match status" value="1"/>
</dbReference>
<dbReference type="Gene3D" id="3.30.54.20">
    <property type="match status" value="1"/>
</dbReference>
<feature type="coiled-coil region" evidence="16">
    <location>
        <begin position="341"/>
        <end position="383"/>
    </location>
</feature>
<dbReference type="InterPro" id="IPR018162">
    <property type="entry name" value="Ala-tRNA-ligase_IIc_anticod-bd"/>
</dbReference>
<dbReference type="RefSeq" id="WP_108958277.1">
    <property type="nucleotide sequence ID" value="NZ_BFAZ01000002.1"/>
</dbReference>
<evidence type="ECO:0000256" key="3">
    <source>
        <dbReference type="ARBA" id="ARBA00022490"/>
    </source>
</evidence>
<comment type="subcellular location">
    <subcellularLocation>
        <location evidence="1 15">Cytoplasm</location>
    </subcellularLocation>
</comment>
<feature type="binding site" evidence="15">
    <location>
        <position position="565"/>
    </location>
    <ligand>
        <name>Zn(2+)</name>
        <dbReference type="ChEBI" id="CHEBI:29105"/>
    </ligand>
</feature>
<keyword evidence="4 15" id="KW-0820">tRNA-binding</keyword>
<evidence type="ECO:0000256" key="6">
    <source>
        <dbReference type="ARBA" id="ARBA00022723"/>
    </source>
</evidence>
<dbReference type="OrthoDB" id="9803884at2"/>
<dbReference type="InterPro" id="IPR023033">
    <property type="entry name" value="Ala_tRNA_ligase_euk/bac"/>
</dbReference>
<protein>
    <recommendedName>
        <fullName evidence="15">Alanine--tRNA ligase</fullName>
        <ecNumber evidence="15">6.1.1.7</ecNumber>
    </recommendedName>
    <alternativeName>
        <fullName evidence="15">Alanyl-tRNA synthetase</fullName>
        <shortName evidence="15">AlaRS</shortName>
    </alternativeName>
</protein>
<dbReference type="Gene3D" id="3.30.980.10">
    <property type="entry name" value="Threonyl-trna Synthetase, Chain A, domain 2"/>
    <property type="match status" value="1"/>
</dbReference>
<dbReference type="Pfam" id="PF02272">
    <property type="entry name" value="DHHA1"/>
    <property type="match status" value="1"/>
</dbReference>
<dbReference type="InterPro" id="IPR045864">
    <property type="entry name" value="aa-tRNA-synth_II/BPL/LPL"/>
</dbReference>
<evidence type="ECO:0000313" key="18">
    <source>
        <dbReference type="EMBL" id="GBF41041.1"/>
    </source>
</evidence>
<organism evidence="18 19">
    <name type="scientific">Leptospira ellinghausenii</name>
    <dbReference type="NCBI Taxonomy" id="1917822"/>
    <lineage>
        <taxon>Bacteria</taxon>
        <taxon>Pseudomonadati</taxon>
        <taxon>Spirochaetota</taxon>
        <taxon>Spirochaetia</taxon>
        <taxon>Leptospirales</taxon>
        <taxon>Leptospiraceae</taxon>
        <taxon>Leptospira</taxon>
    </lineage>
</organism>
<dbReference type="GO" id="GO:0008270">
    <property type="term" value="F:zinc ion binding"/>
    <property type="evidence" value="ECO:0007669"/>
    <property type="project" value="UniProtKB-UniRule"/>
</dbReference>
<keyword evidence="9 15" id="KW-0067">ATP-binding</keyword>
<dbReference type="InterPro" id="IPR009000">
    <property type="entry name" value="Transl_B-barrel_sf"/>
</dbReference>
<dbReference type="Gene3D" id="3.30.930.10">
    <property type="entry name" value="Bira Bifunctional Protein, Domain 2"/>
    <property type="match status" value="1"/>
</dbReference>
<gene>
    <name evidence="15 18" type="primary">alaS</name>
    <name evidence="18" type="ORF">LPTSP2_03090</name>
</gene>
<evidence type="ECO:0000256" key="4">
    <source>
        <dbReference type="ARBA" id="ARBA00022555"/>
    </source>
</evidence>
<comment type="caution">
    <text evidence="18">The sequence shown here is derived from an EMBL/GenBank/DDBJ whole genome shotgun (WGS) entry which is preliminary data.</text>
</comment>
<evidence type="ECO:0000313" key="19">
    <source>
        <dbReference type="Proteomes" id="UP000245206"/>
    </source>
</evidence>
<dbReference type="Pfam" id="PF01411">
    <property type="entry name" value="tRNA-synt_2c"/>
    <property type="match status" value="1"/>
</dbReference>
<feature type="binding site" evidence="15">
    <location>
        <position position="671"/>
    </location>
    <ligand>
        <name>Zn(2+)</name>
        <dbReference type="ChEBI" id="CHEBI:29105"/>
    </ligand>
</feature>
<dbReference type="InterPro" id="IPR050058">
    <property type="entry name" value="Ala-tRNA_ligase"/>
</dbReference>
<reference evidence="19" key="1">
    <citation type="journal article" date="2019" name="Microbiol. Immunol.">
        <title>Molecular and phenotypic characterization of Leptospira johnsonii sp. nov., Leptospira ellinghausenii sp. nov. and Leptospira ryugenii sp. nov. isolated from soil and water in Japan.</title>
        <authorList>
            <person name="Masuzawa T."/>
            <person name="Saito M."/>
            <person name="Nakao R."/>
            <person name="Nikaido Y."/>
            <person name="Matsumoto M."/>
            <person name="Ogawa M."/>
            <person name="Yokoyama M."/>
            <person name="Hidaka Y."/>
            <person name="Tomita J."/>
            <person name="Sakakibara K."/>
            <person name="Suzuki K."/>
            <person name="Yasuda S."/>
            <person name="Sato H."/>
            <person name="Yamaguchi M."/>
            <person name="Yoshida S.I."/>
            <person name="Koizumi N."/>
            <person name="Kawamura Y."/>
        </authorList>
    </citation>
    <scope>NUCLEOTIDE SEQUENCE [LARGE SCALE GENOMIC DNA]</scope>
    <source>
        <strain evidence="19">E18</strain>
    </source>
</reference>
<dbReference type="GO" id="GO:0004813">
    <property type="term" value="F:alanine-tRNA ligase activity"/>
    <property type="evidence" value="ECO:0007669"/>
    <property type="project" value="UniProtKB-UniRule"/>
</dbReference>
<keyword evidence="8 15" id="KW-0862">Zinc</keyword>
<dbReference type="SUPFAM" id="SSF55681">
    <property type="entry name" value="Class II aaRS and biotin synthetases"/>
    <property type="match status" value="1"/>
</dbReference>
<dbReference type="AlphaFoldDB" id="A0A2P2D8X2"/>
<comment type="function">
    <text evidence="13 15">Catalyzes the attachment of alanine to tRNA(Ala) in a two-step reaction: alanine is first activated by ATP to form Ala-AMP and then transferred to the acceptor end of tRNA(Ala). Also edits incorrectly charged Ser-tRNA(Ala) and Gly-tRNA(Ala) via its editing domain.</text>
</comment>
<feature type="binding site" evidence="15">
    <location>
        <position position="667"/>
    </location>
    <ligand>
        <name>Zn(2+)</name>
        <dbReference type="ChEBI" id="CHEBI:29105"/>
    </ligand>
</feature>
<evidence type="ECO:0000256" key="9">
    <source>
        <dbReference type="ARBA" id="ARBA00022840"/>
    </source>
</evidence>
<keyword evidence="7 15" id="KW-0547">Nucleotide-binding</keyword>
<dbReference type="EC" id="6.1.1.7" evidence="15"/>
<dbReference type="FunFam" id="3.10.310.40:FF:000001">
    <property type="entry name" value="Alanine--tRNA ligase"/>
    <property type="match status" value="1"/>
</dbReference>
<dbReference type="InterPro" id="IPR012947">
    <property type="entry name" value="tRNA_SAD"/>
</dbReference>
<dbReference type="SUPFAM" id="SSF101353">
    <property type="entry name" value="Putative anticodon-binding domain of alanyl-tRNA synthetase (AlaRS)"/>
    <property type="match status" value="1"/>
</dbReference>
<dbReference type="SUPFAM" id="SSF50447">
    <property type="entry name" value="Translation proteins"/>
    <property type="match status" value="1"/>
</dbReference>
<evidence type="ECO:0000256" key="5">
    <source>
        <dbReference type="ARBA" id="ARBA00022598"/>
    </source>
</evidence>
<dbReference type="FunFam" id="3.30.980.10:FF:000004">
    <property type="entry name" value="Alanine--tRNA ligase, cytoplasmic"/>
    <property type="match status" value="1"/>
</dbReference>
<evidence type="ECO:0000259" key="17">
    <source>
        <dbReference type="PROSITE" id="PS50860"/>
    </source>
</evidence>
<keyword evidence="19" id="KW-1185">Reference proteome</keyword>
<dbReference type="HAMAP" id="MF_00036_B">
    <property type="entry name" value="Ala_tRNA_synth_B"/>
    <property type="match status" value="1"/>
</dbReference>
<keyword evidence="5 15" id="KW-0436">Ligase</keyword>
<evidence type="ECO:0000256" key="8">
    <source>
        <dbReference type="ARBA" id="ARBA00022833"/>
    </source>
</evidence>
<comment type="cofactor">
    <cofactor evidence="15">
        <name>Zn(2+)</name>
        <dbReference type="ChEBI" id="CHEBI:29105"/>
    </cofactor>
    <text evidence="15">Binds 1 zinc ion per subunit.</text>
</comment>
<evidence type="ECO:0000256" key="13">
    <source>
        <dbReference type="ARBA" id="ARBA00024779"/>
    </source>
</evidence>
<dbReference type="FunFam" id="3.30.54.20:FF:000001">
    <property type="entry name" value="Alanine--tRNA ligase"/>
    <property type="match status" value="1"/>
</dbReference>
<dbReference type="InterPro" id="IPR003156">
    <property type="entry name" value="DHHA1_dom"/>
</dbReference>
<dbReference type="GO" id="GO:0006419">
    <property type="term" value="P:alanyl-tRNA aminoacylation"/>
    <property type="evidence" value="ECO:0007669"/>
    <property type="project" value="UniProtKB-UniRule"/>
</dbReference>
<dbReference type="EMBL" id="BFAZ01000002">
    <property type="protein sequence ID" value="GBF41041.1"/>
    <property type="molecule type" value="Genomic_DNA"/>
</dbReference>
<evidence type="ECO:0000256" key="11">
    <source>
        <dbReference type="ARBA" id="ARBA00022917"/>
    </source>
</evidence>
<comment type="domain">
    <text evidence="15">Consists of three domains; the N-terminal catalytic domain, the editing domain and the C-terminal C-Ala domain. The editing domain removes incorrectly charged amino acids, while the C-Ala domain, along with tRNA(Ala), serves as a bridge to cooperatively bring together the editing and aminoacylation centers thus stimulating deacylation of misacylated tRNAs.</text>
</comment>
<dbReference type="NCBIfam" id="TIGR00344">
    <property type="entry name" value="alaS"/>
    <property type="match status" value="1"/>
</dbReference>
<dbReference type="SUPFAM" id="SSF55186">
    <property type="entry name" value="ThrRS/AlaRS common domain"/>
    <property type="match status" value="1"/>
</dbReference>